<gene>
    <name evidence="2" type="ORF">I6U51_22595</name>
</gene>
<evidence type="ECO:0000259" key="1">
    <source>
        <dbReference type="Pfam" id="PF03551"/>
    </source>
</evidence>
<dbReference type="PANTHER" id="PTHR33169">
    <property type="entry name" value="PADR-FAMILY TRANSCRIPTIONAL REGULATOR"/>
    <property type="match status" value="1"/>
</dbReference>
<dbReference type="InterPro" id="IPR011991">
    <property type="entry name" value="ArsR-like_HTH"/>
</dbReference>
<reference evidence="2" key="1">
    <citation type="submission" date="2020-12" db="EMBL/GenBank/DDBJ databases">
        <title>Clostridium thailandense sp. nov., a novel acetogenic bacterium isolated from peat land soil in Thailand.</title>
        <authorList>
            <person name="Chaikitkaew S."/>
            <person name="Birkeland N.K."/>
        </authorList>
    </citation>
    <scope>NUCLEOTIDE SEQUENCE</scope>
    <source>
        <strain evidence="2">DSM 17425</strain>
    </source>
</reference>
<protein>
    <submittedName>
        <fullName evidence="2">Helix-turn-helix transcriptional regulator</fullName>
    </submittedName>
</protein>
<keyword evidence="3" id="KW-1185">Reference proteome</keyword>
<comment type="caution">
    <text evidence="2">The sequence shown here is derived from an EMBL/GenBank/DDBJ whole genome shotgun (WGS) entry which is preliminary data.</text>
</comment>
<sequence>MEFDKEILKGYIDTIILCVLQDNDMYGYEIAKRIKEKSKEKFEIKEATLYVSLKRLEKKNYLEGYWNDDERTGGGRRRYYRITEEGRKYFSGKVEEWALLKSLLNNFMEVILDE</sequence>
<dbReference type="AlphaFoldDB" id="A0A934HVP6"/>
<organism evidence="2 3">
    <name type="scientific">Clostridium aciditolerans</name>
    <dbReference type="NCBI Taxonomy" id="339861"/>
    <lineage>
        <taxon>Bacteria</taxon>
        <taxon>Bacillati</taxon>
        <taxon>Bacillota</taxon>
        <taxon>Clostridia</taxon>
        <taxon>Eubacteriales</taxon>
        <taxon>Clostridiaceae</taxon>
        <taxon>Clostridium</taxon>
    </lineage>
</organism>
<dbReference type="InterPro" id="IPR036390">
    <property type="entry name" value="WH_DNA-bd_sf"/>
</dbReference>
<dbReference type="SUPFAM" id="SSF46785">
    <property type="entry name" value="Winged helix' DNA-binding domain"/>
    <property type="match status" value="1"/>
</dbReference>
<dbReference type="InterPro" id="IPR036388">
    <property type="entry name" value="WH-like_DNA-bd_sf"/>
</dbReference>
<dbReference type="PANTHER" id="PTHR33169:SF14">
    <property type="entry name" value="TRANSCRIPTIONAL REGULATOR RV3488"/>
    <property type="match status" value="1"/>
</dbReference>
<dbReference type="InterPro" id="IPR052509">
    <property type="entry name" value="Metal_resp_DNA-bind_regulator"/>
</dbReference>
<dbReference type="InterPro" id="IPR005149">
    <property type="entry name" value="Tscrpt_reg_PadR_N"/>
</dbReference>
<evidence type="ECO:0000313" key="2">
    <source>
        <dbReference type="EMBL" id="MBI6875466.1"/>
    </source>
</evidence>
<dbReference type="CDD" id="cd00090">
    <property type="entry name" value="HTH_ARSR"/>
    <property type="match status" value="1"/>
</dbReference>
<evidence type="ECO:0000313" key="3">
    <source>
        <dbReference type="Proteomes" id="UP000622687"/>
    </source>
</evidence>
<dbReference type="Gene3D" id="1.10.10.10">
    <property type="entry name" value="Winged helix-like DNA-binding domain superfamily/Winged helix DNA-binding domain"/>
    <property type="match status" value="1"/>
</dbReference>
<dbReference type="Proteomes" id="UP000622687">
    <property type="component" value="Unassembled WGS sequence"/>
</dbReference>
<dbReference type="EMBL" id="JAEEGB010000045">
    <property type="protein sequence ID" value="MBI6875466.1"/>
    <property type="molecule type" value="Genomic_DNA"/>
</dbReference>
<proteinExistence type="predicted"/>
<accession>A0A934HVP6</accession>
<feature type="domain" description="Transcription regulator PadR N-terminal" evidence="1">
    <location>
        <begin position="16"/>
        <end position="90"/>
    </location>
</feature>
<name>A0A934HVP6_9CLOT</name>
<dbReference type="Pfam" id="PF03551">
    <property type="entry name" value="PadR"/>
    <property type="match status" value="1"/>
</dbReference>
<dbReference type="RefSeq" id="WP_211144810.1">
    <property type="nucleotide sequence ID" value="NZ_JAEEGB010000045.1"/>
</dbReference>